<dbReference type="Proteomes" id="UP001596405">
    <property type="component" value="Unassembled WGS sequence"/>
</dbReference>
<dbReference type="PROSITE" id="PS51257">
    <property type="entry name" value="PROKAR_LIPOPROTEIN"/>
    <property type="match status" value="1"/>
</dbReference>
<dbReference type="RefSeq" id="WP_153042244.1">
    <property type="nucleotide sequence ID" value="NZ_JBHSYQ010000003.1"/>
</dbReference>
<accession>A0ABW2DGL9</accession>
<dbReference type="EMBL" id="JBHSYQ010000003">
    <property type="protein sequence ID" value="MFC6996962.1"/>
    <property type="molecule type" value="Genomic_DNA"/>
</dbReference>
<reference evidence="3" key="1">
    <citation type="journal article" date="2019" name="Int. J. Syst. Evol. Microbiol.">
        <title>The Global Catalogue of Microorganisms (GCM) 10K type strain sequencing project: providing services to taxonomists for standard genome sequencing and annotation.</title>
        <authorList>
            <consortium name="The Broad Institute Genomics Platform"/>
            <consortium name="The Broad Institute Genome Sequencing Center for Infectious Disease"/>
            <person name="Wu L."/>
            <person name="Ma J."/>
        </authorList>
    </citation>
    <scope>NUCLEOTIDE SEQUENCE [LARGE SCALE GENOMIC DNA]</scope>
    <source>
        <strain evidence="3">CGMCC 4.7393</strain>
    </source>
</reference>
<evidence type="ECO:0000256" key="1">
    <source>
        <dbReference type="SAM" id="SignalP"/>
    </source>
</evidence>
<proteinExistence type="predicted"/>
<keyword evidence="3" id="KW-1185">Reference proteome</keyword>
<evidence type="ECO:0000313" key="3">
    <source>
        <dbReference type="Proteomes" id="UP001596405"/>
    </source>
</evidence>
<keyword evidence="1" id="KW-0732">Signal</keyword>
<gene>
    <name evidence="2" type="ORF">ACFQHR_04960</name>
</gene>
<protein>
    <submittedName>
        <fullName evidence="2">Uncharacterized protein</fullName>
    </submittedName>
</protein>
<name>A0ABW2DGL9_9BACT</name>
<comment type="caution">
    <text evidence="2">The sequence shown here is derived from an EMBL/GenBank/DDBJ whole genome shotgun (WGS) entry which is preliminary data.</text>
</comment>
<sequence>MINSLSRKVVLCSLVLGSTSLFSCEQMLRDKAAQENVNEMGQAESATEQAAEAAPKEPLFEITYPKNSKYTDLTPPAGVKPNPFEEIEKIAAEHKDNENWADKHADIKGVLLQNEQKDYYFVLQQLAANEMLRNELFHHYYQDPGNTGMLQAIGFYTDHLVEAKSEDSELIYKSLRALKDYWPQDKIAKVAMATAARVQARPIEASADTASRNGKYRQVYARELQKMANRMNGNG</sequence>
<organism evidence="2 3">
    <name type="scientific">Rufibacter roseus</name>
    <dbReference type="NCBI Taxonomy" id="1567108"/>
    <lineage>
        <taxon>Bacteria</taxon>
        <taxon>Pseudomonadati</taxon>
        <taxon>Bacteroidota</taxon>
        <taxon>Cytophagia</taxon>
        <taxon>Cytophagales</taxon>
        <taxon>Hymenobacteraceae</taxon>
        <taxon>Rufibacter</taxon>
    </lineage>
</organism>
<feature type="signal peptide" evidence="1">
    <location>
        <begin position="1"/>
        <end position="23"/>
    </location>
</feature>
<feature type="chain" id="PRO_5045181905" evidence="1">
    <location>
        <begin position="24"/>
        <end position="235"/>
    </location>
</feature>
<evidence type="ECO:0000313" key="2">
    <source>
        <dbReference type="EMBL" id="MFC6996962.1"/>
    </source>
</evidence>